<name>A0AAE0V311_9TELE</name>
<organism evidence="2 3">
    <name type="scientific">Hemibagrus guttatus</name>
    <dbReference type="NCBI Taxonomy" id="175788"/>
    <lineage>
        <taxon>Eukaryota</taxon>
        <taxon>Metazoa</taxon>
        <taxon>Chordata</taxon>
        <taxon>Craniata</taxon>
        <taxon>Vertebrata</taxon>
        <taxon>Euteleostomi</taxon>
        <taxon>Actinopterygii</taxon>
        <taxon>Neopterygii</taxon>
        <taxon>Teleostei</taxon>
        <taxon>Ostariophysi</taxon>
        <taxon>Siluriformes</taxon>
        <taxon>Bagridae</taxon>
        <taxon>Hemibagrus</taxon>
    </lineage>
</organism>
<reference evidence="2" key="1">
    <citation type="submission" date="2023-06" db="EMBL/GenBank/DDBJ databases">
        <title>Male Hemibagrus guttatus genome.</title>
        <authorList>
            <person name="Bian C."/>
        </authorList>
    </citation>
    <scope>NUCLEOTIDE SEQUENCE</scope>
    <source>
        <strain evidence="2">Male_cb2023</strain>
        <tissue evidence="2">Muscle</tissue>
    </source>
</reference>
<dbReference type="AlphaFoldDB" id="A0AAE0V311"/>
<sequence length="194" mass="20870">MVIKKVISKKNQTISEGTDIPVFNVATIIKNFKACGTVANIPGHGYKRKNDADSDGTFNCFEIPPREKPETYHGVNDKTTLSLNKLAVYVEFAGHLVGNKIDDAEGQNHFARTFCDKCFKCVKQDILLGPALRGRVISERPGRDVAEGPGSAAAPDLTESEHQAQPAAQKPIGATPAPEKPRTAKPAAAEPHLA</sequence>
<gene>
    <name evidence="2" type="ORF">QTP70_008839</name>
</gene>
<dbReference type="EMBL" id="JAUCMX010000008">
    <property type="protein sequence ID" value="KAK3537385.1"/>
    <property type="molecule type" value="Genomic_DNA"/>
</dbReference>
<evidence type="ECO:0000313" key="2">
    <source>
        <dbReference type="EMBL" id="KAK3537385.1"/>
    </source>
</evidence>
<proteinExistence type="predicted"/>
<evidence type="ECO:0000313" key="3">
    <source>
        <dbReference type="Proteomes" id="UP001274896"/>
    </source>
</evidence>
<dbReference type="Proteomes" id="UP001274896">
    <property type="component" value="Unassembled WGS sequence"/>
</dbReference>
<evidence type="ECO:0000256" key="1">
    <source>
        <dbReference type="SAM" id="MobiDB-lite"/>
    </source>
</evidence>
<keyword evidence="3" id="KW-1185">Reference proteome</keyword>
<feature type="region of interest" description="Disordered" evidence="1">
    <location>
        <begin position="139"/>
        <end position="194"/>
    </location>
</feature>
<accession>A0AAE0V311</accession>
<protein>
    <submittedName>
        <fullName evidence="2">Uncharacterized protein</fullName>
    </submittedName>
</protein>
<comment type="caution">
    <text evidence="2">The sequence shown here is derived from an EMBL/GenBank/DDBJ whole genome shotgun (WGS) entry which is preliminary data.</text>
</comment>